<dbReference type="Gene3D" id="1.10.760.10">
    <property type="entry name" value="Cytochrome c-like domain"/>
    <property type="match status" value="1"/>
</dbReference>
<dbReference type="RefSeq" id="WP_212537430.1">
    <property type="nucleotide sequence ID" value="NZ_JAGTUU010000006.1"/>
</dbReference>
<dbReference type="GO" id="GO:0009055">
    <property type="term" value="F:electron transfer activity"/>
    <property type="evidence" value="ECO:0007669"/>
    <property type="project" value="InterPro"/>
</dbReference>
<reference evidence="7" key="1">
    <citation type="submission" date="2021-04" db="EMBL/GenBank/DDBJ databases">
        <authorList>
            <person name="Yoon J."/>
        </authorList>
    </citation>
    <scope>NUCLEOTIDE SEQUENCE</scope>
    <source>
        <strain evidence="7">KMU-90</strain>
    </source>
</reference>
<dbReference type="GO" id="GO:0020037">
    <property type="term" value="F:heme binding"/>
    <property type="evidence" value="ECO:0007669"/>
    <property type="project" value="InterPro"/>
</dbReference>
<keyword evidence="3 4" id="KW-0408">Iron</keyword>
<dbReference type="AlphaFoldDB" id="A0A8J8B7T3"/>
<evidence type="ECO:0000256" key="4">
    <source>
        <dbReference type="PROSITE-ProRule" id="PRU00433"/>
    </source>
</evidence>
<dbReference type="PROSITE" id="PS51007">
    <property type="entry name" value="CYTC"/>
    <property type="match status" value="1"/>
</dbReference>
<keyword evidence="8" id="KW-1185">Reference proteome</keyword>
<dbReference type="EMBL" id="JAGTUU010000006">
    <property type="protein sequence ID" value="MBS0125461.1"/>
    <property type="molecule type" value="Genomic_DNA"/>
</dbReference>
<proteinExistence type="predicted"/>
<evidence type="ECO:0000256" key="5">
    <source>
        <dbReference type="SAM" id="SignalP"/>
    </source>
</evidence>
<organism evidence="7 8">
    <name type="scientific">Thetidibacter halocola</name>
    <dbReference type="NCBI Taxonomy" id="2827239"/>
    <lineage>
        <taxon>Bacteria</taxon>
        <taxon>Pseudomonadati</taxon>
        <taxon>Pseudomonadota</taxon>
        <taxon>Alphaproteobacteria</taxon>
        <taxon>Rhodobacterales</taxon>
        <taxon>Roseobacteraceae</taxon>
        <taxon>Thetidibacter</taxon>
    </lineage>
</organism>
<keyword evidence="5" id="KW-0732">Signal</keyword>
<feature type="domain" description="Cytochrome c" evidence="6">
    <location>
        <begin position="25"/>
        <end position="138"/>
    </location>
</feature>
<evidence type="ECO:0000256" key="3">
    <source>
        <dbReference type="ARBA" id="ARBA00023004"/>
    </source>
</evidence>
<feature type="signal peptide" evidence="5">
    <location>
        <begin position="1"/>
        <end position="24"/>
    </location>
</feature>
<feature type="chain" id="PRO_5035146701" evidence="5">
    <location>
        <begin position="25"/>
        <end position="139"/>
    </location>
</feature>
<evidence type="ECO:0000313" key="8">
    <source>
        <dbReference type="Proteomes" id="UP000681356"/>
    </source>
</evidence>
<sequence length="139" mass="15071">MFATTRIGFAGLFGLVTATTPAMAQDFTYGQALFERNCSVCHGSDGAGGGPVAQLLTERPKNLKLLAKENNNVFPFSDVYQSIDGRREIAAHGSKQMPIWGNLFVAEAYPSTFHPGVGAEEIVQARILGLVYYLQSIQE</sequence>
<evidence type="ECO:0000256" key="1">
    <source>
        <dbReference type="ARBA" id="ARBA00022617"/>
    </source>
</evidence>
<dbReference type="InterPro" id="IPR009056">
    <property type="entry name" value="Cyt_c-like_dom"/>
</dbReference>
<dbReference type="Proteomes" id="UP000681356">
    <property type="component" value="Unassembled WGS sequence"/>
</dbReference>
<dbReference type="Pfam" id="PF13442">
    <property type="entry name" value="Cytochrome_CBB3"/>
    <property type="match status" value="1"/>
</dbReference>
<name>A0A8J8B7T3_9RHOB</name>
<dbReference type="SUPFAM" id="SSF46626">
    <property type="entry name" value="Cytochrome c"/>
    <property type="match status" value="1"/>
</dbReference>
<protein>
    <submittedName>
        <fullName evidence="7">Cytochrome c</fullName>
    </submittedName>
</protein>
<accession>A0A8J8B7T3</accession>
<dbReference type="GO" id="GO:0046872">
    <property type="term" value="F:metal ion binding"/>
    <property type="evidence" value="ECO:0007669"/>
    <property type="project" value="UniProtKB-KW"/>
</dbReference>
<keyword evidence="2 4" id="KW-0479">Metal-binding</keyword>
<evidence type="ECO:0000313" key="7">
    <source>
        <dbReference type="EMBL" id="MBS0125461.1"/>
    </source>
</evidence>
<evidence type="ECO:0000256" key="2">
    <source>
        <dbReference type="ARBA" id="ARBA00022723"/>
    </source>
</evidence>
<comment type="caution">
    <text evidence="7">The sequence shown here is derived from an EMBL/GenBank/DDBJ whole genome shotgun (WGS) entry which is preliminary data.</text>
</comment>
<gene>
    <name evidence="7" type="ORF">KB874_15340</name>
</gene>
<evidence type="ECO:0000259" key="6">
    <source>
        <dbReference type="PROSITE" id="PS51007"/>
    </source>
</evidence>
<dbReference type="InterPro" id="IPR036909">
    <property type="entry name" value="Cyt_c-like_dom_sf"/>
</dbReference>
<keyword evidence="1 4" id="KW-0349">Heme</keyword>